<evidence type="ECO:0000256" key="1">
    <source>
        <dbReference type="SAM" id="Phobius"/>
    </source>
</evidence>
<dbReference type="RefSeq" id="WP_169155460.1">
    <property type="nucleotide sequence ID" value="NZ_CAWPJE010000061.1"/>
</dbReference>
<keyword evidence="1" id="KW-0812">Transmembrane</keyword>
<proteinExistence type="predicted"/>
<feature type="transmembrane region" description="Helical" evidence="1">
    <location>
        <begin position="49"/>
        <end position="74"/>
    </location>
</feature>
<dbReference type="Proteomes" id="UP000718564">
    <property type="component" value="Unassembled WGS sequence"/>
</dbReference>
<sequence>MKKSDSQFKKIIDFLTTASVFFGTLNALVINLTEFLKNGQNFLSIINPIAYYIGLSEICVLTSFFILCCFLFVLSPDTFIILTEADSSVLSQISIFLTFFAIVIGIFLIVDVPSHFELLSNFFHHLNLPTRDNIIKAVNPIIFEVCGVATLLIFVYFAYRSYLNETE</sequence>
<evidence type="ECO:0008006" key="4">
    <source>
        <dbReference type="Google" id="ProtNLM"/>
    </source>
</evidence>
<keyword evidence="3" id="KW-1185">Reference proteome</keyword>
<reference evidence="2 3" key="1">
    <citation type="submission" date="2018-06" db="EMBL/GenBank/DDBJ databases">
        <title>Comparative genomics of Brasilonema spp. strains.</title>
        <authorList>
            <person name="Alvarenga D.O."/>
            <person name="Fiore M.F."/>
            <person name="Varani A.M."/>
        </authorList>
    </citation>
    <scope>NUCLEOTIDE SEQUENCE [LARGE SCALE GENOMIC DNA]</scope>
    <source>
        <strain evidence="2 3">SPC951</strain>
    </source>
</reference>
<organism evidence="2 3">
    <name type="scientific">Brasilonema bromeliae SPC951</name>
    <dbReference type="NCBI Taxonomy" id="385972"/>
    <lineage>
        <taxon>Bacteria</taxon>
        <taxon>Bacillati</taxon>
        <taxon>Cyanobacteriota</taxon>
        <taxon>Cyanophyceae</taxon>
        <taxon>Nostocales</taxon>
        <taxon>Scytonemataceae</taxon>
        <taxon>Brasilonema</taxon>
        <taxon>Bromeliae group (in: Brasilonema)</taxon>
    </lineage>
</organism>
<gene>
    <name evidence="2" type="ORF">DP116_12295</name>
</gene>
<evidence type="ECO:0000313" key="2">
    <source>
        <dbReference type="EMBL" id="NMG20192.1"/>
    </source>
</evidence>
<feature type="transmembrane region" description="Helical" evidence="1">
    <location>
        <begin position="12"/>
        <end position="29"/>
    </location>
</feature>
<evidence type="ECO:0000313" key="3">
    <source>
        <dbReference type="Proteomes" id="UP000718564"/>
    </source>
</evidence>
<dbReference type="EMBL" id="QMEB01000081">
    <property type="protein sequence ID" value="NMG20192.1"/>
    <property type="molecule type" value="Genomic_DNA"/>
</dbReference>
<comment type="caution">
    <text evidence="2">The sequence shown here is derived from an EMBL/GenBank/DDBJ whole genome shotgun (WGS) entry which is preliminary data.</text>
</comment>
<feature type="transmembrane region" description="Helical" evidence="1">
    <location>
        <begin position="134"/>
        <end position="159"/>
    </location>
</feature>
<accession>A0ABX1P9M8</accession>
<name>A0ABX1P9M8_9CYAN</name>
<protein>
    <recommendedName>
        <fullName evidence="4">NADH dehydrogenase subunit 6</fullName>
    </recommendedName>
</protein>
<keyword evidence="1" id="KW-1133">Transmembrane helix</keyword>
<feature type="transmembrane region" description="Helical" evidence="1">
    <location>
        <begin position="95"/>
        <end position="114"/>
    </location>
</feature>
<keyword evidence="1" id="KW-0472">Membrane</keyword>